<dbReference type="Proteomes" id="UP000265618">
    <property type="component" value="Unassembled WGS sequence"/>
</dbReference>
<evidence type="ECO:0000313" key="1">
    <source>
        <dbReference type="EMBL" id="GIQ90073.1"/>
    </source>
</evidence>
<gene>
    <name evidence="1" type="ORF">KIPB_012721</name>
</gene>
<protein>
    <submittedName>
        <fullName evidence="1">Uncharacterized protein</fullName>
    </submittedName>
</protein>
<dbReference type="EMBL" id="BDIP01005731">
    <property type="protein sequence ID" value="GIQ90073.1"/>
    <property type="molecule type" value="Genomic_DNA"/>
</dbReference>
<name>A0A9K3GP65_9EUKA</name>
<evidence type="ECO:0000313" key="2">
    <source>
        <dbReference type="Proteomes" id="UP000265618"/>
    </source>
</evidence>
<comment type="caution">
    <text evidence="1">The sequence shown here is derived from an EMBL/GenBank/DDBJ whole genome shotgun (WGS) entry which is preliminary data.</text>
</comment>
<dbReference type="AlphaFoldDB" id="A0A9K3GP65"/>
<proteinExistence type="predicted"/>
<organism evidence="1 2">
    <name type="scientific">Kipferlia bialata</name>
    <dbReference type="NCBI Taxonomy" id="797122"/>
    <lineage>
        <taxon>Eukaryota</taxon>
        <taxon>Metamonada</taxon>
        <taxon>Carpediemonas-like organisms</taxon>
        <taxon>Kipferlia</taxon>
    </lineage>
</organism>
<keyword evidence="2" id="KW-1185">Reference proteome</keyword>
<reference evidence="1 2" key="1">
    <citation type="journal article" date="2018" name="PLoS ONE">
        <title>The draft genome of Kipferlia bialata reveals reductive genome evolution in fornicate parasites.</title>
        <authorList>
            <person name="Tanifuji G."/>
            <person name="Takabayashi S."/>
            <person name="Kume K."/>
            <person name="Takagi M."/>
            <person name="Nakayama T."/>
            <person name="Kamikawa R."/>
            <person name="Inagaki Y."/>
            <person name="Hashimoto T."/>
        </authorList>
    </citation>
    <scope>NUCLEOTIDE SEQUENCE [LARGE SCALE GENOMIC DNA]</scope>
    <source>
        <strain evidence="1">NY0173</strain>
    </source>
</reference>
<feature type="non-terminal residue" evidence="1">
    <location>
        <position position="104"/>
    </location>
</feature>
<sequence length="104" mass="11482">MVVAEVIDASKRIKDAKNGTSDMKSRLAEITALMSDPTTAERRVSLCQEAMAMGDGAEGTKTFFSRRARVLMCENLIMCGRFRESSEIAESLLAEVKLLDMKSM</sequence>
<accession>A0A9K3GP65</accession>